<evidence type="ECO:0000256" key="1">
    <source>
        <dbReference type="SAM" id="SignalP"/>
    </source>
</evidence>
<evidence type="ECO:0000313" key="4">
    <source>
        <dbReference type="Proteomes" id="UP000284417"/>
    </source>
</evidence>
<name>A0A415HRF7_9BACE</name>
<dbReference type="RefSeq" id="WP_118407831.1">
    <property type="nucleotide sequence ID" value="NZ_QROC01000013.1"/>
</dbReference>
<keyword evidence="1" id="KW-0732">Signal</keyword>
<reference evidence="3 4" key="1">
    <citation type="submission" date="2018-08" db="EMBL/GenBank/DDBJ databases">
        <title>A genome reference for cultivated species of the human gut microbiota.</title>
        <authorList>
            <person name="Zou Y."/>
            <person name="Xue W."/>
            <person name="Luo G."/>
        </authorList>
    </citation>
    <scope>NUCLEOTIDE SEQUENCE [LARGE SCALE GENOMIC DNA]</scope>
    <source>
        <strain evidence="3 4">AF39-6AC</strain>
    </source>
</reference>
<dbReference type="AlphaFoldDB" id="A0A415HRF7"/>
<dbReference type="CDD" id="cd12871">
    <property type="entry name" value="Bacuni_01323_like"/>
    <property type="match status" value="1"/>
</dbReference>
<dbReference type="Proteomes" id="UP000284417">
    <property type="component" value="Unassembled WGS sequence"/>
</dbReference>
<dbReference type="NCBIfam" id="TIGR01643">
    <property type="entry name" value="YD_repeat_2x"/>
    <property type="match status" value="1"/>
</dbReference>
<protein>
    <submittedName>
        <fullName evidence="3">DUF4595 domain-containing protein</fullName>
    </submittedName>
</protein>
<sequence length="234" mass="26889">MKTLRLIGSVIMAIMISMNFIACSDDDDDKNPNDKRLIRVEDSEGYTEVYKYDGMGRVSEYQLIEEGVVDDVYTYVYTDNKIAVNNTHGDDNITYTLKDGRIVSADRGNGNQYSFKYDNDNQLIEIKDNEGYVRSFTWNDNNIVKLVRTTEFGGTYTDDMPSTNIPYRFLGTEIPFYDGIFDNALFMSGYLGKCCKNLPSSMRDFGNVDYQIDNNGHINAMIDEDGDSYRFFYE</sequence>
<gene>
    <name evidence="3" type="ORF">DW042_11350</name>
</gene>
<feature type="domain" description="DUF4595" evidence="2">
    <location>
        <begin position="51"/>
        <end position="204"/>
    </location>
</feature>
<evidence type="ECO:0000259" key="2">
    <source>
        <dbReference type="Pfam" id="PF15283"/>
    </source>
</evidence>
<dbReference type="Gene3D" id="2.180.10.10">
    <property type="entry name" value="RHS repeat-associated core"/>
    <property type="match status" value="1"/>
</dbReference>
<dbReference type="EMBL" id="QROC01000013">
    <property type="protein sequence ID" value="RHK96450.1"/>
    <property type="molecule type" value="Genomic_DNA"/>
</dbReference>
<accession>A0A415HRF7</accession>
<dbReference type="InterPro" id="IPR027931">
    <property type="entry name" value="DUF4595"/>
</dbReference>
<proteinExistence type="predicted"/>
<evidence type="ECO:0000313" key="3">
    <source>
        <dbReference type="EMBL" id="RHK96450.1"/>
    </source>
</evidence>
<dbReference type="InterPro" id="IPR006530">
    <property type="entry name" value="YD"/>
</dbReference>
<feature type="signal peptide" evidence="1">
    <location>
        <begin position="1"/>
        <end position="24"/>
    </location>
</feature>
<feature type="chain" id="PRO_5018998667" evidence="1">
    <location>
        <begin position="25"/>
        <end position="234"/>
    </location>
</feature>
<organism evidence="3 4">
    <name type="scientific">Bacteroides xylanisolvens</name>
    <dbReference type="NCBI Taxonomy" id="371601"/>
    <lineage>
        <taxon>Bacteria</taxon>
        <taxon>Pseudomonadati</taxon>
        <taxon>Bacteroidota</taxon>
        <taxon>Bacteroidia</taxon>
        <taxon>Bacteroidales</taxon>
        <taxon>Bacteroidaceae</taxon>
        <taxon>Bacteroides</taxon>
    </lineage>
</organism>
<dbReference type="Pfam" id="PF15283">
    <property type="entry name" value="DUF4595"/>
    <property type="match status" value="1"/>
</dbReference>
<comment type="caution">
    <text evidence="3">The sequence shown here is derived from an EMBL/GenBank/DDBJ whole genome shotgun (WGS) entry which is preliminary data.</text>
</comment>